<dbReference type="SUPFAM" id="SSF88723">
    <property type="entry name" value="PIN domain-like"/>
    <property type="match status" value="1"/>
</dbReference>
<feature type="domain" description="PIN" evidence="1">
    <location>
        <begin position="4"/>
        <end position="117"/>
    </location>
</feature>
<sequence length="140" mass="15724">MLKKVFVDSDIVLDLLCGREPFYEPAASLFDLGETGKIKLYTSALVFANVFFILRKVLGNEQAKTLLRKLELLLAVLAVDKKTVSLALNSHFQDFEDALQYFTARENSLPVLVTRNSKDYQVKDIIVQTAAEYLSGSVFV</sequence>
<dbReference type="InterPro" id="IPR029060">
    <property type="entry name" value="PIN-like_dom_sf"/>
</dbReference>
<organism evidence="2 3">
    <name type="scientific">Termititenax aidoneus</name>
    <dbReference type="NCBI Taxonomy" id="2218524"/>
    <lineage>
        <taxon>Bacteria</taxon>
        <taxon>Bacillati</taxon>
        <taxon>Candidatus Margulisiibacteriota</taxon>
        <taxon>Candidatus Termititenacia</taxon>
        <taxon>Candidatus Termititenacales</taxon>
        <taxon>Candidatus Termititenacaceae</taxon>
        <taxon>Candidatus Termititenax</taxon>
    </lineage>
</organism>
<reference evidence="2 3" key="1">
    <citation type="journal article" date="2019" name="ISME J.">
        <title>Genome analyses of uncultured TG2/ZB3 bacteria in 'Margulisbacteria' specifically attached to ectosymbiotic spirochetes of protists in the termite gut.</title>
        <authorList>
            <person name="Utami Y.D."/>
            <person name="Kuwahara H."/>
            <person name="Igai K."/>
            <person name="Murakami T."/>
            <person name="Sugaya K."/>
            <person name="Morikawa T."/>
            <person name="Nagura Y."/>
            <person name="Yuki M."/>
            <person name="Deevong P."/>
            <person name="Inoue T."/>
            <person name="Kihara K."/>
            <person name="Lo N."/>
            <person name="Yamada A."/>
            <person name="Ohkuma M."/>
            <person name="Hongoh Y."/>
        </authorList>
    </citation>
    <scope>NUCLEOTIDE SEQUENCE [LARGE SCALE GENOMIC DNA]</scope>
    <source>
        <strain evidence="2">NkOx7-01</strain>
    </source>
</reference>
<keyword evidence="3" id="KW-1185">Reference proteome</keyword>
<evidence type="ECO:0000313" key="3">
    <source>
        <dbReference type="Proteomes" id="UP000269352"/>
    </source>
</evidence>
<dbReference type="Gene3D" id="3.40.50.1010">
    <property type="entry name" value="5'-nuclease"/>
    <property type="match status" value="1"/>
</dbReference>
<accession>A0A388TAY1</accession>
<protein>
    <submittedName>
        <fullName evidence="2">PIN domain protein</fullName>
    </submittedName>
</protein>
<dbReference type="Proteomes" id="UP000269352">
    <property type="component" value="Unassembled WGS sequence"/>
</dbReference>
<dbReference type="EMBL" id="BGZN01000024">
    <property type="protein sequence ID" value="GBR73907.1"/>
    <property type="molecule type" value="Genomic_DNA"/>
</dbReference>
<evidence type="ECO:0000313" key="2">
    <source>
        <dbReference type="EMBL" id="GBR73907.1"/>
    </source>
</evidence>
<comment type="caution">
    <text evidence="2">The sequence shown here is derived from an EMBL/GenBank/DDBJ whole genome shotgun (WGS) entry which is preliminary data.</text>
</comment>
<gene>
    <name evidence="2" type="ORF">NO1_1173</name>
</gene>
<dbReference type="InterPro" id="IPR002716">
    <property type="entry name" value="PIN_dom"/>
</dbReference>
<name>A0A388TAY1_TERA1</name>
<dbReference type="Pfam" id="PF13470">
    <property type="entry name" value="PIN_3"/>
    <property type="match status" value="1"/>
</dbReference>
<dbReference type="AlphaFoldDB" id="A0A388TAY1"/>
<proteinExistence type="predicted"/>
<evidence type="ECO:0000259" key="1">
    <source>
        <dbReference type="Pfam" id="PF13470"/>
    </source>
</evidence>